<dbReference type="Pfam" id="PF14552">
    <property type="entry name" value="Tautomerase_2"/>
    <property type="match status" value="1"/>
</dbReference>
<dbReference type="AlphaFoldDB" id="A0A387BSU4"/>
<gene>
    <name evidence="1" type="ORF">D7I44_11710</name>
</gene>
<dbReference type="PANTHER" id="PTHR38460:SF1">
    <property type="entry name" value="TAUTOMERASE YOLI-RELATED"/>
    <property type="match status" value="1"/>
</dbReference>
<dbReference type="OrthoDB" id="9804765at2"/>
<evidence type="ECO:0008006" key="3">
    <source>
        <dbReference type="Google" id="ProtNLM"/>
    </source>
</evidence>
<dbReference type="Gene3D" id="3.30.429.10">
    <property type="entry name" value="Macrophage Migration Inhibitory Factor"/>
    <property type="match status" value="1"/>
</dbReference>
<evidence type="ECO:0000313" key="1">
    <source>
        <dbReference type="EMBL" id="AYG04130.1"/>
    </source>
</evidence>
<dbReference type="RefSeq" id="WP_120789660.1">
    <property type="nucleotide sequence ID" value="NZ_CP032624.1"/>
</dbReference>
<dbReference type="InterPro" id="IPR037479">
    <property type="entry name" value="Tauto_MSAD"/>
</dbReference>
<proteinExistence type="predicted"/>
<reference evidence="1 2" key="1">
    <citation type="submission" date="2018-09" db="EMBL/GenBank/DDBJ databases">
        <title>Genome sequencing of strain 2DFW10M-5.</title>
        <authorList>
            <person name="Heo J."/>
            <person name="Kim S.-J."/>
            <person name="Kwon S.-W."/>
        </authorList>
    </citation>
    <scope>NUCLEOTIDE SEQUENCE [LARGE SCALE GENOMIC DNA]</scope>
    <source>
        <strain evidence="1 2">2DFW10M-5</strain>
    </source>
</reference>
<dbReference type="InterPro" id="IPR014347">
    <property type="entry name" value="Tautomerase/MIF_sf"/>
</dbReference>
<evidence type="ECO:0000313" key="2">
    <source>
        <dbReference type="Proteomes" id="UP000275069"/>
    </source>
</evidence>
<dbReference type="PANTHER" id="PTHR38460">
    <property type="entry name" value="TAUTOMERASE YOLI-RELATED"/>
    <property type="match status" value="1"/>
</dbReference>
<accession>A0A387BSU4</accession>
<name>A0A387BSU4_9MICO</name>
<dbReference type="SUPFAM" id="SSF55331">
    <property type="entry name" value="Tautomerase/MIF"/>
    <property type="match status" value="1"/>
</dbReference>
<dbReference type="EMBL" id="CP032624">
    <property type="protein sequence ID" value="AYG04130.1"/>
    <property type="molecule type" value="Genomic_DNA"/>
</dbReference>
<dbReference type="KEGG" id="gry:D7I44_11710"/>
<sequence>MPLITVDLPQSMYNEKGHAIGAALHRALAGSLSVSPAETLQVFNPYDDALPPTRFGGAGSDHTVVGVTVPRGYSYDQKQSLYTQILVELGRLGLNPGNVHIPLNENNSYDWSVGAR</sequence>
<protein>
    <recommendedName>
        <fullName evidence="3">Tautomerase family protein</fullName>
    </recommendedName>
</protein>
<dbReference type="Proteomes" id="UP000275069">
    <property type="component" value="Chromosome"/>
</dbReference>
<keyword evidence="2" id="KW-1185">Reference proteome</keyword>
<organism evidence="1 2">
    <name type="scientific">Gryllotalpicola protaetiae</name>
    <dbReference type="NCBI Taxonomy" id="2419771"/>
    <lineage>
        <taxon>Bacteria</taxon>
        <taxon>Bacillati</taxon>
        <taxon>Actinomycetota</taxon>
        <taxon>Actinomycetes</taxon>
        <taxon>Micrococcales</taxon>
        <taxon>Microbacteriaceae</taxon>
        <taxon>Gryllotalpicola</taxon>
    </lineage>
</organism>